<evidence type="ECO:0000313" key="5">
    <source>
        <dbReference type="EMBL" id="PIS42206.1"/>
    </source>
</evidence>
<feature type="non-terminal residue" evidence="5">
    <location>
        <position position="1"/>
    </location>
</feature>
<dbReference type="InterPro" id="IPR013320">
    <property type="entry name" value="ConA-like_dom_sf"/>
</dbReference>
<evidence type="ECO:0000256" key="1">
    <source>
        <dbReference type="ARBA" id="ARBA00001947"/>
    </source>
</evidence>
<dbReference type="InterPro" id="IPR050821">
    <property type="entry name" value="Cytosolic_carboxypeptidase"/>
</dbReference>
<dbReference type="Pfam" id="PF18027">
    <property type="entry name" value="Pepdidase_M14_N"/>
    <property type="match status" value="1"/>
</dbReference>
<dbReference type="InterPro" id="IPR018765">
    <property type="entry name" value="DUF2341"/>
</dbReference>
<dbReference type="SUPFAM" id="SSF53187">
    <property type="entry name" value="Zn-dependent exopeptidases"/>
    <property type="match status" value="1"/>
</dbReference>
<accession>A0A2H0YUU8</accession>
<organism evidence="5 6">
    <name type="scientific">Candidatus Kerfeldbacteria bacterium CG08_land_8_20_14_0_20_40_16</name>
    <dbReference type="NCBI Taxonomy" id="2014244"/>
    <lineage>
        <taxon>Bacteria</taxon>
        <taxon>Candidatus Kerfeldiibacteriota</taxon>
    </lineage>
</organism>
<sequence length="3217" mass="343842">SSDSTYIRATGADNPTTRVGLQNPTFGSGDTINSVNYVIRCRADTGNSAAPEKLDVYGKLGASDTVVLNAVAISRSTSFSDYASGAKTTDPAGNPWTYTNLQSLEMGIAEDTMGATEGIDCAEMWIVVDYTPAVPTLDQNHYWWRDDTTALNTAGGFLGSQDNSYTSFVKQTTYRLRVEIANTGSGVATGYQYRLQYAAKGAGCAAASYTDVPVTAATEHFEMVATDGYINGDNVTVSRLTATGTWADGEAVEDPSNQTESHNLTNAYYTEHEYAIQATTNATTDGLYCFRLNNNGSITNFSYSLYPEATVIAPTPTLTQNHYWWRDDTTALNTAGGFLGSEDNSYTSFLKQTTYRLRAEIANTGTGVATGYQYRLQYAAKGAGCAGASYTDVPVTATTEHFETVATDGYINGDNVTVTRLTPTNTWADGEAVEDPSNQTESHNLTNAYYTEHEYAIQATTNATTDGLYCFRLNNNGSITNFSYSLYPEVTVIVPAGPWWNSSWMYRQKLTFTQDSGQSGALSNMPILVIRDSSDTRFWNHVRDDGYDVRFLDGNDSTELQFHFEEFNSTTDDMTAWVEVPEVAAYLTTDFIYLYYGNSSASTDPQNAAGTYDTDSYFGAVWHMTEINAIDSTGNGNTGTQTGDPVVTGGKIGDGVDFTPTDYISVGVGATIDLSDKDVFTIELWAWHDSVAADKINFVQMQTANSWNVVLGIYDNDIAGNNYRFITRDDDGTARDTISGAVPPTGEWHYYVGTYNNGASDYKALYYDGTEAANTTTGINNLRPSAASTLIGTGETTPFGPFDGKMDEVRMSNTPRSAQWVKAQYLSMTNAFISYDTEQGYGLNHYHFRWRDNNYGLNVNNGWLAVEDTIYSDLSANTTIRLRVEIPDTGVTATNYQYRINYAARTGTTCGDESFTAVPVTATTEHFEMVDSLYTNDDDITSGFLTAPTTGTWTWANGKGVEDPSNQTSNFSLTNAYYTEFEYAIQATTNSLAGTTYCFQLSNAGSGTNFSYGILPQVKIVSPTFNQNYYRFYVDNDLVQPSDPWPAGGSDLLQNTPITTSDSPPDDDGLVRIRMSVQVTGVALPASGKQFRLEYVERSDGVCASATGWAAVGAAGSGTIWRGESDSTPADGSTVTGFLLDPSDAYESYEEQNDSVSNPNSIAVNNDGEWDWLIQNNGAVHDTLYCFRMAESDGTVFTTYTNYPKISTELTTFNSAFEAGNGETFTKPYTSDATKVSFNSELDGVGPLGPCTDNRKQNWFYFSMNNALNQSLQFTLINATASSNENTDWVDHKPVYSYDQVTWYRIASYGSASDVNWVYTFPGGGAKFTSDTVYIAHGIPYTYTNSENDITTWSASQYVTVTDIGNSVQSRMMHLVTIQDTNSPVAAANKKVYWFIARQHPMEPMGSYGIKGVIDFLIGTTDEAKLMRRSSIFKIIPMMNPDGAYLGHTTANAEYCNENREWTDVAPESWPTFLTDPTIETNEVYNAHYAIHDWMINGTPADAEVITDFHTRCTPPGIYHSNATWYDTDNNENPFEVLWKILDGNDHDDEFSLGVATGNSVEMFDQYHTATWGNDLEALNVEGTTYDFVDNAQATPENAAAFGVSYLKTIWALKEASSTVFLLTQTDPSGTTTPPQYTVVGSPGEYFIVLNDNTGGGIYNWYDRENNPLLTNDLGDATNNVDLLSWNDGVAARTLYGSSNTTLTVDSNSGIRTKFTYTGTLANQTNYNYTLERVIWQDGRTWSKFNFTNNTGGSINWAAMIQGANIDSGDAANSSPLYDNTADPPTQGTDNWFAQMGNGSTLKSSVVGHYVGQTGGWVYDDYATASDTDGERAYYSDTDGPIQTTGTSIAVNMCYQIRPDTDVMANEAAIDVYRNDIANPDSPTMITGTFTEFDKSEGGLEFAASSNNVKFTYTNATTYTKKKPVYVVTNYLASTSPILKVNDAYLDGETGTPHTTDTHIGTSYTSYVDTTNDIAYVQYLNDISTNINVEIKDTFAGISIAGIAYTDDDELTYVTDATSICVAVNAVFSDNCGTTTSGAFTISSVNASSGGEQLTLFIDGGSLFGNTVTIGDGSNIVSGDNLRVYQNHVVLRHEQTDISIADMINYVNDNNPTDILFTATDGIPDTLSIESSYELFIQSGYTFAPVGNVTQVHDIEIDGTWTAAATETVELDGTYKLDTGGTLNPSTSTITFDATAGTEDLITAGTGSLWNLTLNDGGGGAGLTIQVQDPLDVDNNVTITNGTLDVVSGENNQITVGGNWSNSDIFTKQGGTVLFDATDGDNTIEAGSSSFNGVTFSGASGGNGTWTVQTNDAAVSGTINVNTGDTLSIASGRTLTWTGSGFTLDGTISGLGRLTIDSATAIPTGGTLSSVVRFDATNGNTTNVINRTYGGAVEVYNSSSSNRTLILGTAGSQTIDFDSTLNLEATGAGTLDLTGLNWDPAVDLESDLTFTAGGAAKTIVSGAGNWNVAGSVNFTNGVYTATSGNTFQMNGSSKTITSASHTFQDFSVTGGSVSTVDAFAAAGNFTIGAGATLAQGANVNITLTGDTILITDTGTFTKSSGSGILIMDGVSQTFEDANTDTKEDMGNVQIGQSPGTTKLKSDFSATSLTILTGDTFETHGWDVTLTDYLDCQGTCTLTLTDTPPNNAGNGTIIDVGGNWTMSGSGTFTPSTDSKLFFNSTSGADTNRTIATGDKTFYEVEFKNAGGTNDNMVISGALNIDGPMTLTDGELVLNSGNPNINTAKGVTIASAGTVTKGTGTWTFDGTTAATYIDSSSGGPQNIGVVVFNKTSGVGNQDKVTLASSMTVDTADIQTGNTLNLASGPYTFTLANAGSTATVLTVTGTLTPGTSTVKYTATNDSGNINVITTTYDSLEFAPATAETYDLTNHLTSTNGLTGSITIGANATLDVTATNYGIDLAGNWTNNGNFTDQSGTVTLDGASQQTLSGQMTGTSDRFYNLTITNASAANPDVIFSSSADSANNFTAATASTQLQFLAGGTYTFQNISFNGQAPSTRVELRSSSTPTDWYLNVAGTRSVYSTDAKDSDACGQAPNIDASDITNWNSSGNHCWDFDAITFTISSNTISLGTLSTGSVSTTTHTIRTDTSALSGYTSMVYDDGNLRVGANDIDDASGGTIVAGIEEYGMATSDASQTITQDTDCATAPYNATALTTTQQTVAGATSGPVDETSTICYAASIDGFTAAGTYTQTVIFVTTGLF</sequence>
<evidence type="ECO:0000256" key="3">
    <source>
        <dbReference type="SAM" id="MobiDB-lite"/>
    </source>
</evidence>
<dbReference type="EMBL" id="PEXU01000052">
    <property type="protein sequence ID" value="PIS42206.1"/>
    <property type="molecule type" value="Genomic_DNA"/>
</dbReference>
<comment type="similarity">
    <text evidence="2">Belongs to the peptidase M14 family.</text>
</comment>
<evidence type="ECO:0000259" key="4">
    <source>
        <dbReference type="PROSITE" id="PS52035"/>
    </source>
</evidence>
<comment type="cofactor">
    <cofactor evidence="1">
        <name>Zn(2+)</name>
        <dbReference type="ChEBI" id="CHEBI:29105"/>
    </cofactor>
</comment>
<comment type="caution">
    <text evidence="2">Lacks conserved residue(s) required for the propagation of feature annotation.</text>
</comment>
<dbReference type="GO" id="GO:0006508">
    <property type="term" value="P:proteolysis"/>
    <property type="evidence" value="ECO:0007669"/>
    <property type="project" value="InterPro"/>
</dbReference>
<name>A0A2H0YUU8_9BACT</name>
<comment type="caution">
    <text evidence="5">The sequence shown here is derived from an EMBL/GenBank/DDBJ whole genome shotgun (WGS) entry which is preliminary data.</text>
</comment>
<dbReference type="PANTHER" id="PTHR12756:SF11">
    <property type="entry name" value="CYTOSOLIC CARBOXYPEPTIDASE 1"/>
    <property type="match status" value="1"/>
</dbReference>
<dbReference type="Gene3D" id="2.60.40.3120">
    <property type="match status" value="1"/>
</dbReference>
<dbReference type="GO" id="GO:0004181">
    <property type="term" value="F:metallocarboxypeptidase activity"/>
    <property type="evidence" value="ECO:0007669"/>
    <property type="project" value="InterPro"/>
</dbReference>
<dbReference type="SUPFAM" id="SSF49899">
    <property type="entry name" value="Concanavalin A-like lectins/glucanases"/>
    <property type="match status" value="1"/>
</dbReference>
<dbReference type="Gene3D" id="3.40.630.10">
    <property type="entry name" value="Zn peptidases"/>
    <property type="match status" value="1"/>
</dbReference>
<reference evidence="5 6" key="1">
    <citation type="submission" date="2017-09" db="EMBL/GenBank/DDBJ databases">
        <title>Depth-based differentiation of microbial function through sediment-hosted aquifers and enrichment of novel symbionts in the deep terrestrial subsurface.</title>
        <authorList>
            <person name="Probst A.J."/>
            <person name="Ladd B."/>
            <person name="Jarett J.K."/>
            <person name="Geller-Mcgrath D.E."/>
            <person name="Sieber C.M."/>
            <person name="Emerson J.B."/>
            <person name="Anantharaman K."/>
            <person name="Thomas B.C."/>
            <person name="Malmstrom R."/>
            <person name="Stieglmeier M."/>
            <person name="Klingl A."/>
            <person name="Woyke T."/>
            <person name="Ryan C.M."/>
            <person name="Banfield J.F."/>
        </authorList>
    </citation>
    <scope>NUCLEOTIDE SEQUENCE [LARGE SCALE GENOMIC DNA]</scope>
    <source>
        <strain evidence="5">CG08_land_8_20_14_0_20_40_16</strain>
    </source>
</reference>
<feature type="region of interest" description="Disordered" evidence="3">
    <location>
        <begin position="1045"/>
        <end position="1068"/>
    </location>
</feature>
<proteinExistence type="inferred from homology"/>
<dbReference type="Pfam" id="PF10102">
    <property type="entry name" value="DUF2341"/>
    <property type="match status" value="1"/>
</dbReference>
<gene>
    <name evidence="5" type="ORF">COT24_04665</name>
</gene>
<dbReference type="Pfam" id="PF00246">
    <property type="entry name" value="Peptidase_M14"/>
    <property type="match status" value="1"/>
</dbReference>
<evidence type="ECO:0000256" key="2">
    <source>
        <dbReference type="PROSITE-ProRule" id="PRU01379"/>
    </source>
</evidence>
<evidence type="ECO:0000313" key="6">
    <source>
        <dbReference type="Proteomes" id="UP000231542"/>
    </source>
</evidence>
<dbReference type="PROSITE" id="PS52035">
    <property type="entry name" value="PEPTIDASE_M14"/>
    <property type="match status" value="1"/>
</dbReference>
<dbReference type="GO" id="GO:0008270">
    <property type="term" value="F:zinc ion binding"/>
    <property type="evidence" value="ECO:0007669"/>
    <property type="project" value="InterPro"/>
</dbReference>
<dbReference type="Proteomes" id="UP000231542">
    <property type="component" value="Unassembled WGS sequence"/>
</dbReference>
<dbReference type="InterPro" id="IPR040626">
    <property type="entry name" value="Pepdidase_M14_N"/>
</dbReference>
<dbReference type="PANTHER" id="PTHR12756">
    <property type="entry name" value="CYTOSOLIC CARBOXYPEPTIDASE"/>
    <property type="match status" value="1"/>
</dbReference>
<protein>
    <recommendedName>
        <fullName evidence="4">Peptidase M14 domain-containing protein</fullName>
    </recommendedName>
</protein>
<feature type="domain" description="Peptidase M14" evidence="4">
    <location>
        <begin position="1339"/>
        <end position="1610"/>
    </location>
</feature>
<dbReference type="InterPro" id="IPR000834">
    <property type="entry name" value="Peptidase_M14"/>
</dbReference>